<name>A0A218VT82_PUNGR</name>
<accession>A0A218VT82</accession>
<evidence type="ECO:0000313" key="1">
    <source>
        <dbReference type="EMBL" id="OWM63489.1"/>
    </source>
</evidence>
<protein>
    <submittedName>
        <fullName evidence="1">Uncharacterized protein</fullName>
    </submittedName>
</protein>
<reference evidence="2" key="1">
    <citation type="journal article" date="2017" name="Plant J.">
        <title>The pomegranate (Punica granatum L.) genome and the genomics of punicalagin biosynthesis.</title>
        <authorList>
            <person name="Qin G."/>
            <person name="Xu C."/>
            <person name="Ming R."/>
            <person name="Tang H."/>
            <person name="Guyot R."/>
            <person name="Kramer E.M."/>
            <person name="Hu Y."/>
            <person name="Yi X."/>
            <person name="Qi Y."/>
            <person name="Xu X."/>
            <person name="Gao Z."/>
            <person name="Pan H."/>
            <person name="Jian J."/>
            <person name="Tian Y."/>
            <person name="Yue Z."/>
            <person name="Xu Y."/>
        </authorList>
    </citation>
    <scope>NUCLEOTIDE SEQUENCE [LARGE SCALE GENOMIC DNA]</scope>
    <source>
        <strain evidence="2">cv. Dabenzi</strain>
    </source>
</reference>
<organism evidence="1 2">
    <name type="scientific">Punica granatum</name>
    <name type="common">Pomegranate</name>
    <dbReference type="NCBI Taxonomy" id="22663"/>
    <lineage>
        <taxon>Eukaryota</taxon>
        <taxon>Viridiplantae</taxon>
        <taxon>Streptophyta</taxon>
        <taxon>Embryophyta</taxon>
        <taxon>Tracheophyta</taxon>
        <taxon>Spermatophyta</taxon>
        <taxon>Magnoliopsida</taxon>
        <taxon>eudicotyledons</taxon>
        <taxon>Gunneridae</taxon>
        <taxon>Pentapetalae</taxon>
        <taxon>rosids</taxon>
        <taxon>malvids</taxon>
        <taxon>Myrtales</taxon>
        <taxon>Lythraceae</taxon>
        <taxon>Punica</taxon>
    </lineage>
</organism>
<dbReference type="AlphaFoldDB" id="A0A218VT82"/>
<evidence type="ECO:0000313" key="2">
    <source>
        <dbReference type="Proteomes" id="UP000197138"/>
    </source>
</evidence>
<sequence length="74" mass="7564">MKGLGLDAKTLVGAKNARGKTKGIGGKMNIDTKEPSETAGVAVIGIDIEEPKEGTDATRAIMVIIIGSVEVAKV</sequence>
<dbReference type="Proteomes" id="UP000197138">
    <property type="component" value="Unassembled WGS sequence"/>
</dbReference>
<dbReference type="EMBL" id="MTKT01005977">
    <property type="protein sequence ID" value="OWM63489.1"/>
    <property type="molecule type" value="Genomic_DNA"/>
</dbReference>
<gene>
    <name evidence="1" type="ORF">CDL15_Pgr026249</name>
</gene>
<comment type="caution">
    <text evidence="1">The sequence shown here is derived from an EMBL/GenBank/DDBJ whole genome shotgun (WGS) entry which is preliminary data.</text>
</comment>
<proteinExistence type="predicted"/>